<evidence type="ECO:0000313" key="7">
    <source>
        <dbReference type="EMBL" id="OEY86389.1"/>
    </source>
</evidence>
<dbReference type="InterPro" id="IPR014722">
    <property type="entry name" value="Rib_uL2_dom2"/>
</dbReference>
<evidence type="ECO:0000256" key="1">
    <source>
        <dbReference type="ARBA" id="ARBA00010618"/>
    </source>
</evidence>
<dbReference type="GO" id="GO:0005840">
    <property type="term" value="C:ribosome"/>
    <property type="evidence" value="ECO:0007669"/>
    <property type="project" value="UniProtKB-KW"/>
</dbReference>
<keyword evidence="5" id="KW-0694">RNA-binding</keyword>
<accession>A0A1E7QJH6</accession>
<comment type="function">
    <text evidence="5">One of two assembly initiator proteins, it binds directly to the 5'-end of the 23S rRNA, where it nucleates assembly of the 50S subunit.</text>
</comment>
<dbReference type="HAMAP" id="MF_01326_B">
    <property type="entry name" value="Ribosomal_uL24_B"/>
    <property type="match status" value="1"/>
</dbReference>
<keyword evidence="2 5" id="KW-0689">Ribosomal protein</keyword>
<dbReference type="OrthoDB" id="9807419at2"/>
<gene>
    <name evidence="5" type="primary">rplX</name>
    <name evidence="7" type="ORF">BIY23_04145</name>
</gene>
<reference evidence="7 8" key="1">
    <citation type="submission" date="2016-09" db="EMBL/GenBank/DDBJ databases">
        <title>Genomic evidence for plant-parasitic nematodes as the earliest Wolbachia hosts.</title>
        <authorList>
            <person name="Brown A.M."/>
            <person name="Wasala S.K."/>
            <person name="Howe D.K."/>
            <person name="Peetz A.B."/>
            <person name="Zasada I.A."/>
            <person name="Denver D.R."/>
        </authorList>
    </citation>
    <scope>NUCLEOTIDE SEQUENCE [LARGE SCALE GENOMIC DNA]</scope>
    <source>
        <strain evidence="8">wPpe</strain>
    </source>
</reference>
<comment type="subunit">
    <text evidence="5">Part of the 50S ribosomal subunit.</text>
</comment>
<dbReference type="InterPro" id="IPR008991">
    <property type="entry name" value="Translation_prot_SH3-like_sf"/>
</dbReference>
<keyword evidence="5" id="KW-0699">rRNA-binding</keyword>
<dbReference type="EMBL" id="MJMG01000011">
    <property type="protein sequence ID" value="OEY86389.1"/>
    <property type="molecule type" value="Genomic_DNA"/>
</dbReference>
<dbReference type="NCBIfam" id="TIGR01079">
    <property type="entry name" value="rplX_bact"/>
    <property type="match status" value="1"/>
</dbReference>
<dbReference type="PROSITE" id="PS01108">
    <property type="entry name" value="RIBOSOMAL_L24"/>
    <property type="match status" value="1"/>
</dbReference>
<comment type="similarity">
    <text evidence="1 5">Belongs to the universal ribosomal protein uL24 family.</text>
</comment>
<dbReference type="Proteomes" id="UP000175679">
    <property type="component" value="Unassembled WGS sequence"/>
</dbReference>
<keyword evidence="3 5" id="KW-0687">Ribonucleoprotein</keyword>
<dbReference type="GO" id="GO:0019843">
    <property type="term" value="F:rRNA binding"/>
    <property type="evidence" value="ECO:0007669"/>
    <property type="project" value="UniProtKB-UniRule"/>
</dbReference>
<evidence type="ECO:0000259" key="6">
    <source>
        <dbReference type="Pfam" id="PF17136"/>
    </source>
</evidence>
<dbReference type="CDD" id="cd06089">
    <property type="entry name" value="KOW_RPL26"/>
    <property type="match status" value="1"/>
</dbReference>
<keyword evidence="8" id="KW-1185">Reference proteome</keyword>
<evidence type="ECO:0000256" key="3">
    <source>
        <dbReference type="ARBA" id="ARBA00023274"/>
    </source>
</evidence>
<sequence length="107" mass="11875">MSVKIRNGDDVIVLTGKDKQKIGKVIKVVRFGTRRKVIISGVNICKKHTKPKSGRSGGIFNKELPIDISNVAIVDPKYRTATRVGFKFIDGKKVRFAKISGELIDHV</sequence>
<dbReference type="PANTHER" id="PTHR12903">
    <property type="entry name" value="MITOCHONDRIAL RIBOSOMAL PROTEIN L24"/>
    <property type="match status" value="1"/>
</dbReference>
<comment type="function">
    <text evidence="5">One of the proteins that surrounds the polypeptide exit tunnel on the outside of the subunit.</text>
</comment>
<name>A0A1E7QJH6_WOLPI</name>
<dbReference type="InterPro" id="IPR003256">
    <property type="entry name" value="Ribosomal_uL24"/>
</dbReference>
<dbReference type="GO" id="GO:1990904">
    <property type="term" value="C:ribonucleoprotein complex"/>
    <property type="evidence" value="ECO:0007669"/>
    <property type="project" value="UniProtKB-KW"/>
</dbReference>
<dbReference type="GO" id="GO:0003735">
    <property type="term" value="F:structural constituent of ribosome"/>
    <property type="evidence" value="ECO:0007669"/>
    <property type="project" value="InterPro"/>
</dbReference>
<dbReference type="SUPFAM" id="SSF50104">
    <property type="entry name" value="Translation proteins SH3-like domain"/>
    <property type="match status" value="1"/>
</dbReference>
<evidence type="ECO:0000256" key="4">
    <source>
        <dbReference type="ARBA" id="ARBA00035206"/>
    </source>
</evidence>
<dbReference type="InterPro" id="IPR041988">
    <property type="entry name" value="Ribosomal_uL24_KOW"/>
</dbReference>
<dbReference type="RefSeq" id="WP_070065327.1">
    <property type="nucleotide sequence ID" value="NZ_MJMG01000011.1"/>
</dbReference>
<organism evidence="7 8">
    <name type="scientific">Wolbachia pipientis</name>
    <dbReference type="NCBI Taxonomy" id="955"/>
    <lineage>
        <taxon>Bacteria</taxon>
        <taxon>Pseudomonadati</taxon>
        <taxon>Pseudomonadota</taxon>
        <taxon>Alphaproteobacteria</taxon>
        <taxon>Rickettsiales</taxon>
        <taxon>Anaplasmataceae</taxon>
        <taxon>Wolbachieae</taxon>
        <taxon>Wolbachia</taxon>
    </lineage>
</organism>
<feature type="domain" description="Large ribosomal subunit protein uL24 C-terminal" evidence="6">
    <location>
        <begin position="42"/>
        <end position="104"/>
    </location>
</feature>
<dbReference type="Pfam" id="PF17136">
    <property type="entry name" value="ribosomal_L24"/>
    <property type="match status" value="1"/>
</dbReference>
<comment type="caution">
    <text evidence="7">The sequence shown here is derived from an EMBL/GenBank/DDBJ whole genome shotgun (WGS) entry which is preliminary data.</text>
</comment>
<evidence type="ECO:0000313" key="8">
    <source>
        <dbReference type="Proteomes" id="UP000175679"/>
    </source>
</evidence>
<dbReference type="InterPro" id="IPR057264">
    <property type="entry name" value="Ribosomal_uL24_C"/>
</dbReference>
<dbReference type="Gene3D" id="2.30.30.30">
    <property type="match status" value="1"/>
</dbReference>
<dbReference type="AlphaFoldDB" id="A0A1E7QJH6"/>
<dbReference type="InterPro" id="IPR005825">
    <property type="entry name" value="Ribosomal_uL24_CS"/>
</dbReference>
<proteinExistence type="inferred from homology"/>
<protein>
    <recommendedName>
        <fullName evidence="4 5">Large ribosomal subunit protein uL24</fullName>
    </recommendedName>
</protein>
<evidence type="ECO:0000256" key="5">
    <source>
        <dbReference type="HAMAP-Rule" id="MF_01326"/>
    </source>
</evidence>
<dbReference type="GO" id="GO:0006412">
    <property type="term" value="P:translation"/>
    <property type="evidence" value="ECO:0007669"/>
    <property type="project" value="UniProtKB-UniRule"/>
</dbReference>
<evidence type="ECO:0000256" key="2">
    <source>
        <dbReference type="ARBA" id="ARBA00022980"/>
    </source>
</evidence>